<keyword evidence="2" id="KW-1185">Reference proteome</keyword>
<dbReference type="EMBL" id="BGPR01000765">
    <property type="protein sequence ID" value="GBM34637.1"/>
    <property type="molecule type" value="Genomic_DNA"/>
</dbReference>
<comment type="caution">
    <text evidence="1">The sequence shown here is derived from an EMBL/GenBank/DDBJ whole genome shotgun (WGS) entry which is preliminary data.</text>
</comment>
<reference evidence="1 2" key="1">
    <citation type="journal article" date="2019" name="Sci. Rep.">
        <title>Orb-weaving spider Araneus ventricosus genome elucidates the spidroin gene catalogue.</title>
        <authorList>
            <person name="Kono N."/>
            <person name="Nakamura H."/>
            <person name="Ohtoshi R."/>
            <person name="Moran D.A.P."/>
            <person name="Shinohara A."/>
            <person name="Yoshida Y."/>
            <person name="Fujiwara M."/>
            <person name="Mori M."/>
            <person name="Tomita M."/>
            <person name="Arakawa K."/>
        </authorList>
    </citation>
    <scope>NUCLEOTIDE SEQUENCE [LARGE SCALE GENOMIC DNA]</scope>
</reference>
<sequence>MMWPLALSSFRCFQHDMSLALLLPVASFSMMWPLVISSLLPEAFSMMWPLAPSSFRCFRHDVAIGHLLLPVLSARYGHWPSPPSTMTEKEC</sequence>
<accession>A0A4Y2F1H5</accession>
<dbReference type="AlphaFoldDB" id="A0A4Y2F1H5"/>
<name>A0A4Y2F1H5_ARAVE</name>
<evidence type="ECO:0000313" key="2">
    <source>
        <dbReference type="Proteomes" id="UP000499080"/>
    </source>
</evidence>
<proteinExistence type="predicted"/>
<gene>
    <name evidence="1" type="ORF">AVEN_212338_1</name>
</gene>
<protein>
    <submittedName>
        <fullName evidence="1">Uncharacterized protein</fullName>
    </submittedName>
</protein>
<evidence type="ECO:0000313" key="1">
    <source>
        <dbReference type="EMBL" id="GBM34637.1"/>
    </source>
</evidence>
<dbReference type="Proteomes" id="UP000499080">
    <property type="component" value="Unassembled WGS sequence"/>
</dbReference>
<organism evidence="1 2">
    <name type="scientific">Araneus ventricosus</name>
    <name type="common">Orbweaver spider</name>
    <name type="synonym">Epeira ventricosa</name>
    <dbReference type="NCBI Taxonomy" id="182803"/>
    <lineage>
        <taxon>Eukaryota</taxon>
        <taxon>Metazoa</taxon>
        <taxon>Ecdysozoa</taxon>
        <taxon>Arthropoda</taxon>
        <taxon>Chelicerata</taxon>
        <taxon>Arachnida</taxon>
        <taxon>Araneae</taxon>
        <taxon>Araneomorphae</taxon>
        <taxon>Entelegynae</taxon>
        <taxon>Araneoidea</taxon>
        <taxon>Araneidae</taxon>
        <taxon>Araneus</taxon>
    </lineage>
</organism>